<feature type="transmembrane region" description="Helical" evidence="1">
    <location>
        <begin position="12"/>
        <end position="37"/>
    </location>
</feature>
<dbReference type="EMBL" id="LS974619">
    <property type="protein sequence ID" value="CAG7885462.1"/>
    <property type="molecule type" value="Genomic_DNA"/>
</dbReference>
<protein>
    <submittedName>
        <fullName evidence="2">Uncharacterized protein</fullName>
    </submittedName>
</protein>
<sequence length="54" mass="6437">MSPFHNRFECFGKFLCLILLHLVTSYFSNLGLIYKFFRFGSDFGRTKKVFSEVF</sequence>
<evidence type="ECO:0000256" key="1">
    <source>
        <dbReference type="SAM" id="Phobius"/>
    </source>
</evidence>
<keyword evidence="1" id="KW-1133">Transmembrane helix</keyword>
<evidence type="ECO:0000313" key="2">
    <source>
        <dbReference type="EMBL" id="CAG7885462.1"/>
    </source>
</evidence>
<proteinExistence type="predicted"/>
<dbReference type="Proteomes" id="UP000694005">
    <property type="component" value="Chromosome A03"/>
</dbReference>
<reference evidence="2 3" key="1">
    <citation type="submission" date="2021-07" db="EMBL/GenBank/DDBJ databases">
        <authorList>
            <consortium name="Genoscope - CEA"/>
            <person name="William W."/>
        </authorList>
    </citation>
    <scope>NUCLEOTIDE SEQUENCE [LARGE SCALE GENOMIC DNA]</scope>
</reference>
<name>A0A8D9LSU6_BRACM</name>
<accession>A0A8D9LSU6</accession>
<dbReference type="Gramene" id="A03p68050.2_BraZ1">
    <property type="protein sequence ID" value="A03p68050.2_BraZ1.CDS"/>
    <property type="gene ID" value="A03g68050.2_BraZ1"/>
</dbReference>
<organism evidence="2 3">
    <name type="scientific">Brassica campestris</name>
    <name type="common">Field mustard</name>
    <dbReference type="NCBI Taxonomy" id="3711"/>
    <lineage>
        <taxon>Eukaryota</taxon>
        <taxon>Viridiplantae</taxon>
        <taxon>Streptophyta</taxon>
        <taxon>Embryophyta</taxon>
        <taxon>Tracheophyta</taxon>
        <taxon>Spermatophyta</taxon>
        <taxon>Magnoliopsida</taxon>
        <taxon>eudicotyledons</taxon>
        <taxon>Gunneridae</taxon>
        <taxon>Pentapetalae</taxon>
        <taxon>rosids</taxon>
        <taxon>malvids</taxon>
        <taxon>Brassicales</taxon>
        <taxon>Brassicaceae</taxon>
        <taxon>Brassiceae</taxon>
        <taxon>Brassica</taxon>
    </lineage>
</organism>
<dbReference type="AlphaFoldDB" id="A0A8D9LSU6"/>
<keyword evidence="1" id="KW-0812">Transmembrane</keyword>
<gene>
    <name evidence="2" type="ORF">BRAPAZ1V2_A03P68050.2</name>
</gene>
<evidence type="ECO:0000313" key="3">
    <source>
        <dbReference type="Proteomes" id="UP000694005"/>
    </source>
</evidence>
<keyword evidence="1" id="KW-0472">Membrane</keyword>